<dbReference type="InterPro" id="IPR001313">
    <property type="entry name" value="Pumilio_RNA-bd_rpt"/>
</dbReference>
<reference evidence="6" key="1">
    <citation type="submission" date="2020-11" db="EMBL/GenBank/DDBJ databases">
        <authorList>
            <person name="Tran Van P."/>
        </authorList>
    </citation>
    <scope>NUCLEOTIDE SEQUENCE</scope>
</reference>
<dbReference type="Proteomes" id="UP000677054">
    <property type="component" value="Unassembled WGS sequence"/>
</dbReference>
<dbReference type="Pfam" id="PF08144">
    <property type="entry name" value="CPL"/>
    <property type="match status" value="1"/>
</dbReference>
<dbReference type="InterPro" id="IPR011989">
    <property type="entry name" value="ARM-like"/>
</dbReference>
<organism evidence="6">
    <name type="scientific">Darwinula stevensoni</name>
    <dbReference type="NCBI Taxonomy" id="69355"/>
    <lineage>
        <taxon>Eukaryota</taxon>
        <taxon>Metazoa</taxon>
        <taxon>Ecdysozoa</taxon>
        <taxon>Arthropoda</taxon>
        <taxon>Crustacea</taxon>
        <taxon>Oligostraca</taxon>
        <taxon>Ostracoda</taxon>
        <taxon>Podocopa</taxon>
        <taxon>Podocopida</taxon>
        <taxon>Darwinulocopina</taxon>
        <taxon>Darwinuloidea</taxon>
        <taxon>Darwinulidae</taxon>
        <taxon>Darwinula</taxon>
    </lineage>
</organism>
<accession>A0A7R8XJZ2</accession>
<dbReference type="EMBL" id="CAJPEV010001443">
    <property type="protein sequence ID" value="CAG0892678.1"/>
    <property type="molecule type" value="Genomic_DNA"/>
</dbReference>
<evidence type="ECO:0000256" key="1">
    <source>
        <dbReference type="ARBA" id="ARBA00022737"/>
    </source>
</evidence>
<evidence type="ECO:0000313" key="6">
    <source>
        <dbReference type="EMBL" id="CAD7247399.1"/>
    </source>
</evidence>
<dbReference type="OrthoDB" id="497380at2759"/>
<dbReference type="SMART" id="SM00025">
    <property type="entry name" value="Pumilio"/>
    <property type="match status" value="5"/>
</dbReference>
<sequence>MPAPEQKQRRQEIKKTSHRDHFKKVQSKKKVRKWQKSGSGAQSHDAGKGSKLNPKKRFTKKKGNDSSKPSHPKKRPLRDINQKEVKPKSSKEARLKLKKLLSMKKGPEYWKAYKEIRKKKLEKRLEDDKVLQVSVKAKQSWEELRREDCQPERKVEICKDLYRIVRGKVAKLVMAPDMSRVVESMMQFGDIEVRAALFEELKSKIVELCSSVYAHFFVLKLLKYGSKQQREFVVDSFRGHVPELMRHKVASSVVESAFNEWSNASQRGCLLQEFYDPHFKVFKDTSVTSFSKFLETHPEKRESSLEYFKENLMPLVDKGLMQHSLVHRLLFEYVNFCSEADMKELIESIREHLAQCLHTRDGTHVAMHCIWKGNAKIILGEILSSFKELAFHKYGRKVILYVLCPRDPRHLHPEYIKLLAQGDSNTHSKKHPELRQAELLAAASKSFLREVLGSPEDYLSDNGATLVFNTVLEKCLDVEGSQEAFQLLAEKIKEPLVPGEVKHIVERSATHLMLKKLIVTDKQRKVHFSDYLLDAVTSENLEQWITCNRGAFILIALLESGVKSIEEKARKKLIPLKPKLRQQTSKGAQILLKKLV</sequence>
<feature type="region of interest" description="Disordered" evidence="4">
    <location>
        <begin position="1"/>
        <end position="92"/>
    </location>
</feature>
<dbReference type="InterPro" id="IPR012959">
    <property type="entry name" value="CPL_dom"/>
</dbReference>
<feature type="domain" description="PUM-HD" evidence="5">
    <location>
        <begin position="136"/>
        <end position="496"/>
    </location>
</feature>
<feature type="compositionally biased region" description="Basic and acidic residues" evidence="4">
    <location>
        <begin position="1"/>
        <end position="15"/>
    </location>
</feature>
<dbReference type="PROSITE" id="PS50303">
    <property type="entry name" value="PUM_HD"/>
    <property type="match status" value="1"/>
</dbReference>
<dbReference type="AlphaFoldDB" id="A0A7R8XJZ2"/>
<dbReference type="SUPFAM" id="SSF48371">
    <property type="entry name" value="ARM repeat"/>
    <property type="match status" value="1"/>
</dbReference>
<dbReference type="PANTHER" id="PTHR13389:SF0">
    <property type="entry name" value="PUMILIO HOMOLOG 3"/>
    <property type="match status" value="1"/>
</dbReference>
<dbReference type="InterPro" id="IPR033133">
    <property type="entry name" value="PUM-HD"/>
</dbReference>
<name>A0A7R8XJZ2_9CRUS</name>
<gene>
    <name evidence="6" type="ORF">DSTB1V02_LOCUS7230</name>
</gene>
<keyword evidence="2" id="KW-0694">RNA-binding</keyword>
<dbReference type="InterPro" id="IPR016024">
    <property type="entry name" value="ARM-type_fold"/>
</dbReference>
<feature type="compositionally biased region" description="Basic residues" evidence="4">
    <location>
        <begin position="16"/>
        <end position="35"/>
    </location>
</feature>
<evidence type="ECO:0000313" key="7">
    <source>
        <dbReference type="Proteomes" id="UP000677054"/>
    </source>
</evidence>
<dbReference type="PANTHER" id="PTHR13389">
    <property type="entry name" value="PUMILIO HOMOLOG 3"/>
    <property type="match status" value="1"/>
</dbReference>
<evidence type="ECO:0000259" key="5">
    <source>
        <dbReference type="PROSITE" id="PS50303"/>
    </source>
</evidence>
<feature type="compositionally biased region" description="Basic and acidic residues" evidence="4">
    <location>
        <begin position="77"/>
        <end position="92"/>
    </location>
</feature>
<dbReference type="GO" id="GO:0006417">
    <property type="term" value="P:regulation of translation"/>
    <property type="evidence" value="ECO:0007669"/>
    <property type="project" value="TreeGrafter"/>
</dbReference>
<protein>
    <recommendedName>
        <fullName evidence="5">PUM-HD domain-containing protein</fullName>
    </recommendedName>
</protein>
<dbReference type="GO" id="GO:0003729">
    <property type="term" value="F:mRNA binding"/>
    <property type="evidence" value="ECO:0007669"/>
    <property type="project" value="TreeGrafter"/>
</dbReference>
<dbReference type="Gene3D" id="1.25.10.10">
    <property type="entry name" value="Leucine-rich Repeat Variant"/>
    <property type="match status" value="1"/>
</dbReference>
<evidence type="ECO:0000256" key="2">
    <source>
        <dbReference type="ARBA" id="ARBA00022884"/>
    </source>
</evidence>
<proteinExistence type="predicted"/>
<evidence type="ECO:0000256" key="3">
    <source>
        <dbReference type="PROSITE-ProRule" id="PRU00317"/>
    </source>
</evidence>
<evidence type="ECO:0000256" key="4">
    <source>
        <dbReference type="SAM" id="MobiDB-lite"/>
    </source>
</evidence>
<dbReference type="GO" id="GO:0005730">
    <property type="term" value="C:nucleolus"/>
    <property type="evidence" value="ECO:0007669"/>
    <property type="project" value="TreeGrafter"/>
</dbReference>
<keyword evidence="7" id="KW-1185">Reference proteome</keyword>
<dbReference type="EMBL" id="LR900960">
    <property type="protein sequence ID" value="CAD7247399.1"/>
    <property type="molecule type" value="Genomic_DNA"/>
</dbReference>
<dbReference type="InterPro" id="IPR040059">
    <property type="entry name" value="PUM3"/>
</dbReference>
<dbReference type="Pfam" id="PF00806">
    <property type="entry name" value="PUF"/>
    <property type="match status" value="2"/>
</dbReference>
<keyword evidence="1" id="KW-0677">Repeat</keyword>
<feature type="repeat" description="Pumilio" evidence="3">
    <location>
        <begin position="200"/>
        <end position="235"/>
    </location>
</feature>
<dbReference type="PROSITE" id="PS50302">
    <property type="entry name" value="PUM"/>
    <property type="match status" value="1"/>
</dbReference>